<dbReference type="AlphaFoldDB" id="A0A4R8TLE2"/>
<accession>A0A4R8TLE2</accession>
<feature type="signal peptide" evidence="2">
    <location>
        <begin position="1"/>
        <end position="19"/>
    </location>
</feature>
<comment type="caution">
    <text evidence="3">The sequence shown here is derived from an EMBL/GenBank/DDBJ whole genome shotgun (WGS) entry which is preliminary data.</text>
</comment>
<keyword evidence="2" id="KW-0732">Signal</keyword>
<sequence length="183" mass="20172">MTRAAVSLSLLLRCLLGEARIFPLPHEYAEKRYRSMQEHIRRAHPEHYISKLPATEESFLLMINTPPSERPPIQPNSSSVPQGSSLSTHGYPPMVDHPQAFNHDRHMYDNSNPGTPRTVDDHAVGGSLLPAASAAAALAQLHGHKIEPEWDSEATMGKDGKTSSMLPTKLPQPPATSMKTERL</sequence>
<evidence type="ECO:0000313" key="4">
    <source>
        <dbReference type="Proteomes" id="UP000295604"/>
    </source>
</evidence>
<reference evidence="3 4" key="1">
    <citation type="submission" date="2018-11" db="EMBL/GenBank/DDBJ databases">
        <title>Genome sequence and assembly of Colletotrichum sidae.</title>
        <authorList>
            <person name="Gan P."/>
            <person name="Shirasu K."/>
        </authorList>
    </citation>
    <scope>NUCLEOTIDE SEQUENCE [LARGE SCALE GENOMIC DNA]</scope>
    <source>
        <strain evidence="3 4">CBS 518.97</strain>
    </source>
</reference>
<proteinExistence type="predicted"/>
<name>A0A4R8TLE2_9PEZI</name>
<feature type="region of interest" description="Disordered" evidence="1">
    <location>
        <begin position="147"/>
        <end position="183"/>
    </location>
</feature>
<feature type="region of interest" description="Disordered" evidence="1">
    <location>
        <begin position="66"/>
        <end position="88"/>
    </location>
</feature>
<dbReference type="Proteomes" id="UP000295604">
    <property type="component" value="Unassembled WGS sequence"/>
</dbReference>
<gene>
    <name evidence="3" type="ORF">C8034_v010493</name>
</gene>
<feature type="compositionally biased region" description="Polar residues" evidence="1">
    <location>
        <begin position="75"/>
        <end position="88"/>
    </location>
</feature>
<evidence type="ECO:0000313" key="3">
    <source>
        <dbReference type="EMBL" id="TEA18844.1"/>
    </source>
</evidence>
<keyword evidence="4" id="KW-1185">Reference proteome</keyword>
<dbReference type="EMBL" id="QAPF01000058">
    <property type="protein sequence ID" value="TEA18844.1"/>
    <property type="molecule type" value="Genomic_DNA"/>
</dbReference>
<feature type="chain" id="PRO_5020932724" evidence="2">
    <location>
        <begin position="20"/>
        <end position="183"/>
    </location>
</feature>
<protein>
    <submittedName>
        <fullName evidence="3">Uncharacterized protein</fullName>
    </submittedName>
</protein>
<evidence type="ECO:0000256" key="1">
    <source>
        <dbReference type="SAM" id="MobiDB-lite"/>
    </source>
</evidence>
<organism evidence="3 4">
    <name type="scientific">Colletotrichum sidae</name>
    <dbReference type="NCBI Taxonomy" id="1347389"/>
    <lineage>
        <taxon>Eukaryota</taxon>
        <taxon>Fungi</taxon>
        <taxon>Dikarya</taxon>
        <taxon>Ascomycota</taxon>
        <taxon>Pezizomycotina</taxon>
        <taxon>Sordariomycetes</taxon>
        <taxon>Hypocreomycetidae</taxon>
        <taxon>Glomerellales</taxon>
        <taxon>Glomerellaceae</taxon>
        <taxon>Colletotrichum</taxon>
        <taxon>Colletotrichum orbiculare species complex</taxon>
    </lineage>
</organism>
<evidence type="ECO:0000256" key="2">
    <source>
        <dbReference type="SAM" id="SignalP"/>
    </source>
</evidence>